<dbReference type="AlphaFoldDB" id="A0A7D6ZV09"/>
<dbReference type="RefSeq" id="WP_181602225.1">
    <property type="nucleotide sequence ID" value="NZ_CP059378.1"/>
</dbReference>
<dbReference type="InterPro" id="IPR021239">
    <property type="entry name" value="DUF2625"/>
</dbReference>
<dbReference type="NCBIfam" id="NF008498">
    <property type="entry name" value="PRK11408.1-5"/>
    <property type="match status" value="1"/>
</dbReference>
<evidence type="ECO:0000313" key="2">
    <source>
        <dbReference type="Proteomes" id="UP000512286"/>
    </source>
</evidence>
<name>A0A7D6ZV09_9CLOT</name>
<sequence length="223" mass="25524">MKQLNELINSEKSAWKLVDKWMNEAINEVEILKTSTENSERVLYDLQVTTKSVLGAIAYHCGGILIQGGWIRILGSGSNNIKRDVSVWNKLKIENENPRLNGALLVADDVVGGFFAINGGLFEGSVGNVFYLAPDTLKWEDLDLKFSEFIYWTFVGNIDKFYEAFRWINWKAEVQRVLGDEGFSIYPFLWAEGEDIDKRSRRVVPIEELWGLTIENRRKLGIV</sequence>
<reference evidence="1 2" key="1">
    <citation type="submission" date="2020-07" db="EMBL/GenBank/DDBJ databases">
        <title>Electron transfer.</title>
        <authorList>
            <person name="Huang L."/>
            <person name="Liu X."/>
            <person name="Zhou S."/>
        </authorList>
    </citation>
    <scope>NUCLEOTIDE SEQUENCE [LARGE SCALE GENOMIC DNA]</scope>
    <source>
        <strain evidence="1 2">Lx1</strain>
    </source>
</reference>
<dbReference type="EMBL" id="CP059378">
    <property type="protein sequence ID" value="QLY80373.1"/>
    <property type="molecule type" value="Genomic_DNA"/>
</dbReference>
<protein>
    <submittedName>
        <fullName evidence="1">DUF2625 domain-containing protein</fullName>
    </submittedName>
</protein>
<organism evidence="1 2">
    <name type="scientific">Clostridium intestinale</name>
    <dbReference type="NCBI Taxonomy" id="36845"/>
    <lineage>
        <taxon>Bacteria</taxon>
        <taxon>Bacillati</taxon>
        <taxon>Bacillota</taxon>
        <taxon>Clostridia</taxon>
        <taxon>Eubacteriales</taxon>
        <taxon>Clostridiaceae</taxon>
        <taxon>Clostridium</taxon>
    </lineage>
</organism>
<dbReference type="Proteomes" id="UP000512286">
    <property type="component" value="Chromosome"/>
</dbReference>
<gene>
    <name evidence="1" type="ORF">HZF06_01970</name>
</gene>
<proteinExistence type="predicted"/>
<dbReference type="KEGG" id="cint:HZF06_01970"/>
<evidence type="ECO:0000313" key="1">
    <source>
        <dbReference type="EMBL" id="QLY80373.1"/>
    </source>
</evidence>
<accession>A0A7D6ZV09</accession>
<dbReference type="Pfam" id="PF10946">
    <property type="entry name" value="DUF2625"/>
    <property type="match status" value="1"/>
</dbReference>